<dbReference type="Pfam" id="PF08241">
    <property type="entry name" value="Methyltransf_11"/>
    <property type="match status" value="1"/>
</dbReference>
<dbReference type="InterPro" id="IPR013216">
    <property type="entry name" value="Methyltransf_11"/>
</dbReference>
<dbReference type="InterPro" id="IPR029063">
    <property type="entry name" value="SAM-dependent_MTases_sf"/>
</dbReference>
<evidence type="ECO:0000313" key="3">
    <source>
        <dbReference type="Proteomes" id="UP000218238"/>
    </source>
</evidence>
<evidence type="ECO:0000313" key="2">
    <source>
        <dbReference type="EMBL" id="PAX53240.1"/>
    </source>
</evidence>
<dbReference type="OrthoDB" id="9791837at2"/>
<organism evidence="2 3">
    <name type="scientific">Brunnivagina elsteri CCALA 953</name>
    <dbReference type="NCBI Taxonomy" id="987040"/>
    <lineage>
        <taxon>Bacteria</taxon>
        <taxon>Bacillati</taxon>
        <taxon>Cyanobacteriota</taxon>
        <taxon>Cyanophyceae</taxon>
        <taxon>Nostocales</taxon>
        <taxon>Calotrichaceae</taxon>
        <taxon>Brunnivagina</taxon>
    </lineage>
</organism>
<reference evidence="2 3" key="1">
    <citation type="submission" date="2017-08" db="EMBL/GenBank/DDBJ databases">
        <title>Draft genome sequence of filamentous cyanobacterium Calothrix elsteri CCALA 953.</title>
        <authorList>
            <person name="Gagunashvili A.N."/>
            <person name="Elster J."/>
            <person name="Andresson O.S."/>
        </authorList>
    </citation>
    <scope>NUCLEOTIDE SEQUENCE [LARGE SCALE GENOMIC DNA]</scope>
    <source>
        <strain evidence="2 3">CCALA 953</strain>
    </source>
</reference>
<dbReference type="Gene3D" id="3.40.50.150">
    <property type="entry name" value="Vaccinia Virus protein VP39"/>
    <property type="match status" value="1"/>
</dbReference>
<feature type="domain" description="Methyltransferase type 11" evidence="1">
    <location>
        <begin position="132"/>
        <end position="182"/>
    </location>
</feature>
<protein>
    <submittedName>
        <fullName evidence="2">Methyltransferase type 11</fullName>
    </submittedName>
</protein>
<keyword evidence="2" id="KW-0808">Transferase</keyword>
<dbReference type="SUPFAM" id="SSF53335">
    <property type="entry name" value="S-adenosyl-L-methionine-dependent methyltransferases"/>
    <property type="match status" value="1"/>
</dbReference>
<dbReference type="Proteomes" id="UP000218238">
    <property type="component" value="Unassembled WGS sequence"/>
</dbReference>
<keyword evidence="2" id="KW-0489">Methyltransferase</keyword>
<accession>A0A2A2THL5</accession>
<keyword evidence="3" id="KW-1185">Reference proteome</keyword>
<dbReference type="GO" id="GO:0008757">
    <property type="term" value="F:S-adenosylmethionine-dependent methyltransferase activity"/>
    <property type="evidence" value="ECO:0007669"/>
    <property type="project" value="InterPro"/>
</dbReference>
<evidence type="ECO:0000259" key="1">
    <source>
        <dbReference type="Pfam" id="PF08241"/>
    </source>
</evidence>
<dbReference type="RefSeq" id="WP_095722475.1">
    <property type="nucleotide sequence ID" value="NZ_NTFS01000158.1"/>
</dbReference>
<proteinExistence type="predicted"/>
<dbReference type="AlphaFoldDB" id="A0A2A2THL5"/>
<comment type="caution">
    <text evidence="2">The sequence shown here is derived from an EMBL/GenBank/DDBJ whole genome shotgun (WGS) entry which is preliminary data.</text>
</comment>
<gene>
    <name evidence="2" type="ORF">CK510_15035</name>
</gene>
<name>A0A2A2THL5_9CYAN</name>
<sequence>MKVAKVTQAAKSAIKNLGYHQLGSCNICGNATVFVCIDAKTARNNMYCPFCYSSSRKRHIAKFILNQIENQQPKNKIPTKISSIAQQGKANNFSFYNADVDDAFFKYLHRSDFYFCSTFQPDIQPGTETRERVYCQSLENLTFADSSFDFVITEDVLEHVRNHEQAFREVHRVLKTGGYHIFTIPCNFDQPTIVRVDTSGTEDIHLLPPEYHGDRIRGQILAYRTFGIDIFELLDRLGFATQVDFSSYIDRKSGIFDSYVFCSQKIR</sequence>
<dbReference type="CDD" id="cd02440">
    <property type="entry name" value="AdoMet_MTases"/>
    <property type="match status" value="1"/>
</dbReference>
<dbReference type="EMBL" id="NTFS01000158">
    <property type="protein sequence ID" value="PAX53240.1"/>
    <property type="molecule type" value="Genomic_DNA"/>
</dbReference>
<dbReference type="GO" id="GO:0032259">
    <property type="term" value="P:methylation"/>
    <property type="evidence" value="ECO:0007669"/>
    <property type="project" value="UniProtKB-KW"/>
</dbReference>